<feature type="region of interest" description="Disordered" evidence="2">
    <location>
        <begin position="1"/>
        <end position="20"/>
    </location>
</feature>
<dbReference type="GO" id="GO:0008289">
    <property type="term" value="F:lipid binding"/>
    <property type="evidence" value="ECO:0007669"/>
    <property type="project" value="InterPro"/>
</dbReference>
<accession>A0A6S8FKR2</accession>
<proteinExistence type="predicted"/>
<name>A0A6S8FKR2_9STRA</name>
<dbReference type="SUPFAM" id="SSF55961">
    <property type="entry name" value="Bet v1-like"/>
    <property type="match status" value="1"/>
</dbReference>
<dbReference type="InterPro" id="IPR051213">
    <property type="entry name" value="START_lipid_transfer"/>
</dbReference>
<dbReference type="InterPro" id="IPR023393">
    <property type="entry name" value="START-like_dom_sf"/>
</dbReference>
<feature type="compositionally biased region" description="Basic and acidic residues" evidence="2">
    <location>
        <begin position="489"/>
        <end position="498"/>
    </location>
</feature>
<dbReference type="EMBL" id="HBIN01022727">
    <property type="protein sequence ID" value="CAE0447490.1"/>
    <property type="molecule type" value="Transcribed_RNA"/>
</dbReference>
<feature type="compositionally biased region" description="Basic and acidic residues" evidence="2">
    <location>
        <begin position="462"/>
        <end position="477"/>
    </location>
</feature>
<feature type="compositionally biased region" description="Low complexity" evidence="2">
    <location>
        <begin position="503"/>
        <end position="513"/>
    </location>
</feature>
<dbReference type="AlphaFoldDB" id="A0A6S8FKR2"/>
<protein>
    <recommendedName>
        <fullName evidence="3">START domain-containing protein</fullName>
    </recommendedName>
</protein>
<dbReference type="InterPro" id="IPR002913">
    <property type="entry name" value="START_lipid-bd_dom"/>
</dbReference>
<feature type="domain" description="START" evidence="3">
    <location>
        <begin position="227"/>
        <end position="334"/>
    </location>
</feature>
<dbReference type="PANTHER" id="PTHR19308">
    <property type="entry name" value="PHOSPHATIDYLCHOLINE TRANSFER PROTEIN"/>
    <property type="match status" value="1"/>
</dbReference>
<dbReference type="GO" id="GO:0005737">
    <property type="term" value="C:cytoplasm"/>
    <property type="evidence" value="ECO:0007669"/>
    <property type="project" value="UniProtKB-ARBA"/>
</dbReference>
<evidence type="ECO:0000256" key="2">
    <source>
        <dbReference type="SAM" id="MobiDB-lite"/>
    </source>
</evidence>
<evidence type="ECO:0000313" key="6">
    <source>
        <dbReference type="EMBL" id="CAE0447490.1"/>
    </source>
</evidence>
<dbReference type="EMBL" id="HBIN01022728">
    <property type="protein sequence ID" value="CAE0447491.1"/>
    <property type="molecule type" value="Transcribed_RNA"/>
</dbReference>
<reference evidence="4" key="1">
    <citation type="submission" date="2021-01" db="EMBL/GenBank/DDBJ databases">
        <authorList>
            <person name="Corre E."/>
            <person name="Pelletier E."/>
            <person name="Niang G."/>
            <person name="Scheremetjew M."/>
            <person name="Finn R."/>
            <person name="Kale V."/>
            <person name="Holt S."/>
            <person name="Cochrane G."/>
            <person name="Meng A."/>
            <person name="Brown T."/>
            <person name="Cohen L."/>
        </authorList>
    </citation>
    <scope>NUCLEOTIDE SEQUENCE</scope>
    <source>
        <strain evidence="4">GSBS06</strain>
    </source>
</reference>
<gene>
    <name evidence="4" type="ORF">ASTO00021_LOCUS17459</name>
    <name evidence="5" type="ORF">ASTO00021_LOCUS17460</name>
    <name evidence="6" type="ORF">ASTO00021_LOCUS17461</name>
    <name evidence="7" type="ORF">ASTO00021_LOCUS17462</name>
</gene>
<evidence type="ECO:0000313" key="5">
    <source>
        <dbReference type="EMBL" id="CAE0447489.1"/>
    </source>
</evidence>
<dbReference type="EMBL" id="HBIN01022725">
    <property type="protein sequence ID" value="CAE0447488.1"/>
    <property type="molecule type" value="Transcribed_RNA"/>
</dbReference>
<feature type="compositionally biased region" description="Basic residues" evidence="2">
    <location>
        <begin position="391"/>
        <end position="421"/>
    </location>
</feature>
<feature type="compositionally biased region" description="Basic residues" evidence="2">
    <location>
        <begin position="1"/>
        <end position="12"/>
    </location>
</feature>
<keyword evidence="1" id="KW-0175">Coiled coil</keyword>
<dbReference type="PROSITE" id="PS50848">
    <property type="entry name" value="START"/>
    <property type="match status" value="1"/>
</dbReference>
<dbReference type="EMBL" id="HBIN01022726">
    <property type="protein sequence ID" value="CAE0447489.1"/>
    <property type="molecule type" value="Transcribed_RNA"/>
</dbReference>
<evidence type="ECO:0000259" key="3">
    <source>
        <dbReference type="PROSITE" id="PS50848"/>
    </source>
</evidence>
<evidence type="ECO:0000313" key="7">
    <source>
        <dbReference type="EMBL" id="CAE0447491.1"/>
    </source>
</evidence>
<feature type="compositionally biased region" description="Basic residues" evidence="2">
    <location>
        <begin position="429"/>
        <end position="439"/>
    </location>
</feature>
<feature type="coiled-coil region" evidence="1">
    <location>
        <begin position="23"/>
        <end position="50"/>
    </location>
</feature>
<sequence>MGRVKGKLLTRSRARDGERQRELIEAREQLRKAEAELSKIKEETSQLNANTFVRPGYVQYTSPAQNLLISLSSDGRGKSIVSRGKSVLLNLLSTTSDTGFAHGHEAEKKLGNLELWSGQKGNYLNVAGLCIKLLQKIVEDELYRGTNLLSTKLDAQMTRLNEKDPNLVIVESTLRIPPSVMLLIQLRAQLRGKVDDMLLYMEEKYAYTRSSRAFLHHTILTFPFMLMLTPRDFVSLVVWDEDDDGTIWLSSQSVKGLLHESAGCVRGLNKVMGMRIQPVDISDVGENVEGCRVTYVVSVDPKVWLPRFHFNDKMRLMMASYLEKCESLGQSLMDRNEHDAMIEKYLQIDAEVESSSDADIDSSSDDDEDDDDDDDDAEDDSDGVEDEAVRVGKKKRKAQIAIRKRPKGKSVRFKKGTKFLRNKVDKSKSKNKKSAKVSSKRSDDDLDLEIDSSSSDMELSSDDEKALLAKLAKKYDSSSESEITDSEEDLRLEGHSSDDSDGDSISVASSQDFSDYDDVDFDDDIESYDDCYSDFDGDDEYFTRDVPDLYEDYEPFDRRHRRRYTRAY</sequence>
<feature type="compositionally biased region" description="Acidic residues" evidence="2">
    <location>
        <begin position="353"/>
        <end position="386"/>
    </location>
</feature>
<dbReference type="Pfam" id="PF01852">
    <property type="entry name" value="START"/>
    <property type="match status" value="1"/>
</dbReference>
<feature type="region of interest" description="Disordered" evidence="2">
    <location>
        <begin position="353"/>
        <end position="520"/>
    </location>
</feature>
<organism evidence="4">
    <name type="scientific">Aplanochytrium stocchinoi</name>
    <dbReference type="NCBI Taxonomy" id="215587"/>
    <lineage>
        <taxon>Eukaryota</taxon>
        <taxon>Sar</taxon>
        <taxon>Stramenopiles</taxon>
        <taxon>Bigyra</taxon>
        <taxon>Labyrinthulomycetes</taxon>
        <taxon>Thraustochytrida</taxon>
        <taxon>Thraustochytriidae</taxon>
        <taxon>Aplanochytrium</taxon>
    </lineage>
</organism>
<evidence type="ECO:0000313" key="4">
    <source>
        <dbReference type="EMBL" id="CAE0447488.1"/>
    </source>
</evidence>
<dbReference type="PANTHER" id="PTHR19308:SF14">
    <property type="entry name" value="START DOMAIN-CONTAINING PROTEIN"/>
    <property type="match status" value="1"/>
</dbReference>
<dbReference type="Gene3D" id="3.30.530.20">
    <property type="match status" value="1"/>
</dbReference>
<evidence type="ECO:0000256" key="1">
    <source>
        <dbReference type="SAM" id="Coils"/>
    </source>
</evidence>